<accession>A0AAV7EH65</accession>
<name>A0AAV7EH65_ARIFI</name>
<reference evidence="1 2" key="1">
    <citation type="submission" date="2021-07" db="EMBL/GenBank/DDBJ databases">
        <title>The Aristolochia fimbriata genome: insights into angiosperm evolution, floral development and chemical biosynthesis.</title>
        <authorList>
            <person name="Jiao Y."/>
        </authorList>
    </citation>
    <scope>NUCLEOTIDE SEQUENCE [LARGE SCALE GENOMIC DNA]</scope>
    <source>
        <strain evidence="1">IBCAS-2021</strain>
        <tissue evidence="1">Leaf</tissue>
    </source>
</reference>
<evidence type="ECO:0000313" key="2">
    <source>
        <dbReference type="Proteomes" id="UP000825729"/>
    </source>
</evidence>
<sequence>MAVNLAAWARQRVWDWAWATSQGLGLGYESGPGYTSRRNPAKSLNQKKIFRPCVGLLDWANDWASANVPLPKAFVSWPVVGLVWARAFVSARCGLSCWGLGLRFIEWARDLAIVSGLGLSCVGVGLRYCVRTWASKFLAGLMCHGPGFRVWPCGRGVALAAYCRGVLVRPRFRQTSRA</sequence>
<keyword evidence="2" id="KW-1185">Reference proteome</keyword>
<gene>
    <name evidence="1" type="ORF">H6P81_013543</name>
</gene>
<protein>
    <submittedName>
        <fullName evidence="1">Uncharacterized protein</fullName>
    </submittedName>
</protein>
<dbReference type="EMBL" id="JAINDJ010000005">
    <property type="protein sequence ID" value="KAG9447415.1"/>
    <property type="molecule type" value="Genomic_DNA"/>
</dbReference>
<proteinExistence type="predicted"/>
<dbReference type="Proteomes" id="UP000825729">
    <property type="component" value="Unassembled WGS sequence"/>
</dbReference>
<dbReference type="AlphaFoldDB" id="A0AAV7EH65"/>
<comment type="caution">
    <text evidence="1">The sequence shown here is derived from an EMBL/GenBank/DDBJ whole genome shotgun (WGS) entry which is preliminary data.</text>
</comment>
<organism evidence="1 2">
    <name type="scientific">Aristolochia fimbriata</name>
    <name type="common">White veined hardy Dutchman's pipe vine</name>
    <dbReference type="NCBI Taxonomy" id="158543"/>
    <lineage>
        <taxon>Eukaryota</taxon>
        <taxon>Viridiplantae</taxon>
        <taxon>Streptophyta</taxon>
        <taxon>Embryophyta</taxon>
        <taxon>Tracheophyta</taxon>
        <taxon>Spermatophyta</taxon>
        <taxon>Magnoliopsida</taxon>
        <taxon>Magnoliidae</taxon>
        <taxon>Piperales</taxon>
        <taxon>Aristolochiaceae</taxon>
        <taxon>Aristolochia</taxon>
    </lineage>
</organism>
<evidence type="ECO:0000313" key="1">
    <source>
        <dbReference type="EMBL" id="KAG9447415.1"/>
    </source>
</evidence>